<dbReference type="InterPro" id="IPR005033">
    <property type="entry name" value="YEATS"/>
</dbReference>
<evidence type="ECO:0000259" key="4">
    <source>
        <dbReference type="PROSITE" id="PS51037"/>
    </source>
</evidence>
<evidence type="ECO:0000256" key="2">
    <source>
        <dbReference type="PROSITE-ProRule" id="PRU00376"/>
    </source>
</evidence>
<keyword evidence="3" id="KW-0010">Activator</keyword>
<dbReference type="KEGG" id="kla:KLLA0_D06809g"/>
<dbReference type="GO" id="GO:0000812">
    <property type="term" value="C:Swr1 complex"/>
    <property type="evidence" value="ECO:0007669"/>
    <property type="project" value="UniProtKB-UniRule"/>
</dbReference>
<dbReference type="PROSITE" id="PS51037">
    <property type="entry name" value="YEATS"/>
    <property type="match status" value="1"/>
</dbReference>
<keyword evidence="3" id="KW-0175">Coiled coil</keyword>
<dbReference type="STRING" id="284590.Q6CRS5"/>
<dbReference type="OMA" id="DAYIVEY"/>
<organism evidence="5 6">
    <name type="scientific">Kluyveromyces lactis (strain ATCC 8585 / CBS 2359 / DSM 70799 / NBRC 1267 / NRRL Y-1140 / WM37)</name>
    <name type="common">Yeast</name>
    <name type="synonym">Candida sphaerica</name>
    <dbReference type="NCBI Taxonomy" id="284590"/>
    <lineage>
        <taxon>Eukaryota</taxon>
        <taxon>Fungi</taxon>
        <taxon>Dikarya</taxon>
        <taxon>Ascomycota</taxon>
        <taxon>Saccharomycotina</taxon>
        <taxon>Saccharomycetes</taxon>
        <taxon>Saccharomycetales</taxon>
        <taxon>Saccharomycetaceae</taxon>
        <taxon>Kluyveromyces</taxon>
    </lineage>
</organism>
<keyword evidence="3" id="KW-0227">DNA damage</keyword>
<keyword evidence="3" id="KW-0805">Transcription regulation</keyword>
<dbReference type="Proteomes" id="UP000000598">
    <property type="component" value="Chromosome D"/>
</dbReference>
<dbReference type="PaxDb" id="284590-Q6CRS5"/>
<comment type="subunit">
    <text evidence="3">Component of the SWR1 chromatin-remodeling complex and of the NuA4 histone acetyltransferase complex.</text>
</comment>
<comment type="function">
    <text evidence="3">Component of the SWR1 complex which mediates the ATP-dependent exchange of histone H2A for an H2A variant leading to transcriptional regulation of selected genes by chromatin remodeling. Component of the NuA4 histone acetyltransferase complex which is involved in transcriptional activation of selected genes principally by acetylation of nucleosomal histones H4 and H2A. The NuA4 complex is also involved in DNA repair. Yaf9 may also be required for viability in conditions in which the structural integrity of the spindle is compromised.</text>
</comment>
<dbReference type="PIRSF" id="PIRSF016551">
    <property type="entry name" value="SAS5/TFIID_14"/>
    <property type="match status" value="1"/>
</dbReference>
<dbReference type="InterPro" id="IPR038704">
    <property type="entry name" value="YEAST_sf"/>
</dbReference>
<dbReference type="GeneID" id="2893062"/>
<keyword evidence="3" id="KW-0234">DNA repair</keyword>
<comment type="subcellular location">
    <subcellularLocation>
        <location evidence="3">Nucleus</location>
    </subcellularLocation>
    <subcellularLocation>
        <location evidence="3">Cytoplasm</location>
    </subcellularLocation>
</comment>
<dbReference type="InterPro" id="IPR055129">
    <property type="entry name" value="YEATS_dom"/>
</dbReference>
<proteinExistence type="inferred from homology"/>
<dbReference type="GO" id="GO:0005737">
    <property type="term" value="C:cytoplasm"/>
    <property type="evidence" value="ECO:0007669"/>
    <property type="project" value="UniProtKB-SubCell"/>
</dbReference>
<reference evidence="5 6" key="1">
    <citation type="journal article" date="2004" name="Nature">
        <title>Genome evolution in yeasts.</title>
        <authorList>
            <consortium name="Genolevures"/>
            <person name="Dujon B."/>
            <person name="Sherman D."/>
            <person name="Fischer G."/>
            <person name="Durrens P."/>
            <person name="Casaregola S."/>
            <person name="Lafontaine I."/>
            <person name="de Montigny J."/>
            <person name="Marck C."/>
            <person name="Neuveglise C."/>
            <person name="Talla E."/>
            <person name="Goffard N."/>
            <person name="Frangeul L."/>
            <person name="Aigle M."/>
            <person name="Anthouard V."/>
            <person name="Babour A."/>
            <person name="Barbe V."/>
            <person name="Barnay S."/>
            <person name="Blanchin S."/>
            <person name="Beckerich J.M."/>
            <person name="Beyne E."/>
            <person name="Bleykasten C."/>
            <person name="Boisrame A."/>
            <person name="Boyer J."/>
            <person name="Cattolico L."/>
            <person name="Confanioleri F."/>
            <person name="de Daruvar A."/>
            <person name="Despons L."/>
            <person name="Fabre E."/>
            <person name="Fairhead C."/>
            <person name="Ferry-Dumazet H."/>
            <person name="Groppi A."/>
            <person name="Hantraye F."/>
            <person name="Hennequin C."/>
            <person name="Jauniaux N."/>
            <person name="Joyet P."/>
            <person name="Kachouri R."/>
            <person name="Kerrest A."/>
            <person name="Koszul R."/>
            <person name="Lemaire M."/>
            <person name="Lesur I."/>
            <person name="Ma L."/>
            <person name="Muller H."/>
            <person name="Nicaud J.M."/>
            <person name="Nikolski M."/>
            <person name="Oztas S."/>
            <person name="Ozier-Kalogeropoulos O."/>
            <person name="Pellenz S."/>
            <person name="Potier S."/>
            <person name="Richard G.F."/>
            <person name="Straub M.L."/>
            <person name="Suleau A."/>
            <person name="Swennene D."/>
            <person name="Tekaia F."/>
            <person name="Wesolowski-Louvel M."/>
            <person name="Westhof E."/>
            <person name="Wirth B."/>
            <person name="Zeniou-Meyer M."/>
            <person name="Zivanovic I."/>
            <person name="Bolotin-Fukuhara M."/>
            <person name="Thierry A."/>
            <person name="Bouchier C."/>
            <person name="Caudron B."/>
            <person name="Scarpelli C."/>
            <person name="Gaillardin C."/>
            <person name="Weissenbach J."/>
            <person name="Wincker P."/>
            <person name="Souciet J.L."/>
        </authorList>
    </citation>
    <scope>NUCLEOTIDE SEQUENCE [LARGE SCALE GENOMIC DNA]</scope>
    <source>
        <strain evidence="6">ATCC 8585 / CBS 2359 / DSM 70799 / NBRC 1267 / NRRL Y-1140 / WM37</strain>
    </source>
</reference>
<name>Q6CRS5_KLULA</name>
<dbReference type="InParanoid" id="Q6CRS5"/>
<dbReference type="PANTHER" id="PTHR23195">
    <property type="entry name" value="YEATS DOMAIN"/>
    <property type="match status" value="1"/>
</dbReference>
<dbReference type="GO" id="GO:0006281">
    <property type="term" value="P:DNA repair"/>
    <property type="evidence" value="ECO:0007669"/>
    <property type="project" value="UniProtKB-UniRule"/>
</dbReference>
<dbReference type="Pfam" id="PF03366">
    <property type="entry name" value="YEATS"/>
    <property type="match status" value="1"/>
</dbReference>
<dbReference type="GO" id="GO:0006355">
    <property type="term" value="P:regulation of DNA-templated transcription"/>
    <property type="evidence" value="ECO:0007669"/>
    <property type="project" value="InterPro"/>
</dbReference>
<dbReference type="eggNOG" id="KOG3149">
    <property type="taxonomic scope" value="Eukaryota"/>
</dbReference>
<accession>Q6CRS5</accession>
<evidence type="ECO:0000313" key="5">
    <source>
        <dbReference type="EMBL" id="CAH00460.1"/>
    </source>
</evidence>
<evidence type="ECO:0000256" key="1">
    <source>
        <dbReference type="ARBA" id="ARBA00023242"/>
    </source>
</evidence>
<dbReference type="Gene3D" id="2.60.40.1970">
    <property type="entry name" value="YEATS domain"/>
    <property type="match status" value="1"/>
</dbReference>
<gene>
    <name evidence="3" type="primary">YAF9</name>
    <name evidence="5" type="ORF">KLLA0_D06809g</name>
</gene>
<sequence length="188" mass="21656">MQLFILDEEGNEQPATLFDYVTYHLHPTFERPLRKLTEPPFTLDEQGWGEFELKIIAKVKFCSTTYTFHHELSFDNNAYNVDYEGRFPYHQTKLREELLNSGSVPIYNEDEISLGQVTNLQRAINLISVSDVDTIQKVINTIVTFPPVSEEIAKRRHQEDDIVILLSQIPNQLLNKICRLVEASSAAS</sequence>
<comment type="similarity">
    <text evidence="3">Belongs to the YAF9 family.</text>
</comment>
<dbReference type="AlphaFoldDB" id="Q6CRS5"/>
<keyword evidence="3" id="KW-0963">Cytoplasm</keyword>
<keyword evidence="6" id="KW-1185">Reference proteome</keyword>
<protein>
    <recommendedName>
        <fullName evidence="3">Protein AF-9 homolog</fullName>
    </recommendedName>
</protein>
<keyword evidence="3" id="KW-0156">Chromatin regulator</keyword>
<dbReference type="InterPro" id="IPR016665">
    <property type="entry name" value="Sas5/TAF14"/>
</dbReference>
<keyword evidence="1 2" id="KW-0539">Nucleus</keyword>
<comment type="domain">
    <text evidence="3">The coiled-coil domain is required for assembly into the NuA4 complex.</text>
</comment>
<dbReference type="RefSeq" id="XP_453364.1">
    <property type="nucleotide sequence ID" value="XM_453364.1"/>
</dbReference>
<feature type="domain" description="YEATS" evidence="4">
    <location>
        <begin position="1"/>
        <end position="101"/>
    </location>
</feature>
<dbReference type="GO" id="GO:0006325">
    <property type="term" value="P:chromatin organization"/>
    <property type="evidence" value="ECO:0007669"/>
    <property type="project" value="UniProtKB-KW"/>
</dbReference>
<evidence type="ECO:0000313" key="6">
    <source>
        <dbReference type="Proteomes" id="UP000000598"/>
    </source>
</evidence>
<evidence type="ECO:0000256" key="3">
    <source>
        <dbReference type="RuleBase" id="RU367117"/>
    </source>
</evidence>
<keyword evidence="3" id="KW-0804">Transcription</keyword>
<dbReference type="EMBL" id="CR382124">
    <property type="protein sequence ID" value="CAH00460.1"/>
    <property type="molecule type" value="Genomic_DNA"/>
</dbReference>
<dbReference type="HOGENOM" id="CLU_078004_0_0_1"/>